<dbReference type="GO" id="GO:0051664">
    <property type="term" value="P:nuclear pore localization"/>
    <property type="evidence" value="ECO:0007669"/>
    <property type="project" value="TreeGrafter"/>
</dbReference>
<dbReference type="GO" id="GO:0005652">
    <property type="term" value="C:nuclear lamina"/>
    <property type="evidence" value="ECO:0007669"/>
    <property type="project" value="TreeGrafter"/>
</dbReference>
<evidence type="ECO:0000313" key="3">
    <source>
        <dbReference type="Proteomes" id="UP000095283"/>
    </source>
</evidence>
<protein>
    <submittedName>
        <fullName evidence="4">LTD domain-containing protein</fullName>
    </submittedName>
</protein>
<organism evidence="3 4">
    <name type="scientific">Heterorhabditis bacteriophora</name>
    <name type="common">Entomopathogenic nematode worm</name>
    <dbReference type="NCBI Taxonomy" id="37862"/>
    <lineage>
        <taxon>Eukaryota</taxon>
        <taxon>Metazoa</taxon>
        <taxon>Ecdysozoa</taxon>
        <taxon>Nematoda</taxon>
        <taxon>Chromadorea</taxon>
        <taxon>Rhabditida</taxon>
        <taxon>Rhabditina</taxon>
        <taxon>Rhabditomorpha</taxon>
        <taxon>Strongyloidea</taxon>
        <taxon>Heterorhabditidae</taxon>
        <taxon>Heterorhabditis</taxon>
    </lineage>
</organism>
<dbReference type="PROSITE" id="PS51841">
    <property type="entry name" value="LTD"/>
    <property type="match status" value="1"/>
</dbReference>
<evidence type="ECO:0000256" key="1">
    <source>
        <dbReference type="ARBA" id="ARBA00023054"/>
    </source>
</evidence>
<keyword evidence="3" id="KW-1185">Reference proteome</keyword>
<dbReference type="GO" id="GO:0005200">
    <property type="term" value="F:structural constituent of cytoskeleton"/>
    <property type="evidence" value="ECO:0007669"/>
    <property type="project" value="TreeGrafter"/>
</dbReference>
<feature type="domain" description="LTD" evidence="2">
    <location>
        <begin position="44"/>
        <end position="231"/>
    </location>
</feature>
<accession>A0A1I7XBW8</accession>
<dbReference type="Proteomes" id="UP000095283">
    <property type="component" value="Unplaced"/>
</dbReference>
<dbReference type="InterPro" id="IPR001322">
    <property type="entry name" value="Lamin_tail_dom"/>
</dbReference>
<dbReference type="WBParaSite" id="Hba_15122">
    <property type="protein sequence ID" value="Hba_15122"/>
    <property type="gene ID" value="Hba_15122"/>
</dbReference>
<dbReference type="AlphaFoldDB" id="A0A1I7XBW8"/>
<dbReference type="InterPro" id="IPR036415">
    <property type="entry name" value="Lamin_tail_dom_sf"/>
</dbReference>
<dbReference type="SUPFAM" id="SSF74853">
    <property type="entry name" value="Lamin A/C globular tail domain"/>
    <property type="match status" value="1"/>
</dbReference>
<evidence type="ECO:0000313" key="4">
    <source>
        <dbReference type="WBParaSite" id="Hba_15122"/>
    </source>
</evidence>
<sequence>MVPISINKCYYKLRYTTLELMVTSKSREEMEMWYKKTVTEIRTTRSVADISNIVEVSPEGYFVILENTSLSHDEHIGEWSIKSRSSSHYEVVYTLPPGFVLYPQKKVTVRPRCYLNSLFIEIYRFYNLGESINFTSTDIFYVLQIYARGRGHSVPPESLVFEAEESFATGSDVHTHLYNKSGEILYLEIDLYLFDPKGYEDFLNDRQLNHSALRRLLKCLYLERASLLQRSSTY</sequence>
<evidence type="ECO:0000259" key="2">
    <source>
        <dbReference type="PROSITE" id="PS51841"/>
    </source>
</evidence>
<dbReference type="GO" id="GO:0007097">
    <property type="term" value="P:nuclear migration"/>
    <property type="evidence" value="ECO:0007669"/>
    <property type="project" value="TreeGrafter"/>
</dbReference>
<proteinExistence type="predicted"/>
<dbReference type="GO" id="GO:0006998">
    <property type="term" value="P:nuclear envelope organization"/>
    <property type="evidence" value="ECO:0007669"/>
    <property type="project" value="TreeGrafter"/>
</dbReference>
<dbReference type="GO" id="GO:0090435">
    <property type="term" value="P:protein localization to nuclear envelope"/>
    <property type="evidence" value="ECO:0007669"/>
    <property type="project" value="TreeGrafter"/>
</dbReference>
<dbReference type="PANTHER" id="PTHR45721:SF12">
    <property type="entry name" value="INTERMEDIATE FILAMENT PROTEIN IFA-1"/>
    <property type="match status" value="1"/>
</dbReference>
<dbReference type="GO" id="GO:0031507">
    <property type="term" value="P:heterochromatin formation"/>
    <property type="evidence" value="ECO:0007669"/>
    <property type="project" value="TreeGrafter"/>
</dbReference>
<dbReference type="PANTHER" id="PTHR45721">
    <property type="entry name" value="LAMIN DM0-RELATED"/>
    <property type="match status" value="1"/>
</dbReference>
<keyword evidence="1" id="KW-0175">Coiled coil</keyword>
<reference evidence="4" key="1">
    <citation type="submission" date="2016-11" db="UniProtKB">
        <authorList>
            <consortium name="WormBaseParasite"/>
        </authorList>
    </citation>
    <scope>IDENTIFICATION</scope>
</reference>
<dbReference type="Gene3D" id="2.60.40.1260">
    <property type="entry name" value="Lamin Tail domain"/>
    <property type="match status" value="1"/>
</dbReference>
<name>A0A1I7XBW8_HETBA</name>